<organism evidence="2 3">
    <name type="scientific">Candidatus Limadaptatus stercoripullorum</name>
    <dbReference type="NCBI Taxonomy" id="2840846"/>
    <lineage>
        <taxon>Bacteria</taxon>
        <taxon>Bacillati</taxon>
        <taxon>Bacillota</taxon>
        <taxon>Clostridia</taxon>
        <taxon>Eubacteriales</taxon>
        <taxon>Candidatus Limadaptatus</taxon>
    </lineage>
</organism>
<reference evidence="2" key="1">
    <citation type="submission" date="2020-10" db="EMBL/GenBank/DDBJ databases">
        <authorList>
            <person name="Gilroy R."/>
        </authorList>
    </citation>
    <scope>NUCLEOTIDE SEQUENCE</scope>
    <source>
        <strain evidence="2">10406</strain>
    </source>
</reference>
<dbReference type="AlphaFoldDB" id="A0A9D1SWF7"/>
<gene>
    <name evidence="2" type="ORF">IAC73_01930</name>
</gene>
<feature type="transmembrane region" description="Helical" evidence="1">
    <location>
        <begin position="77"/>
        <end position="98"/>
    </location>
</feature>
<reference evidence="2" key="2">
    <citation type="journal article" date="2021" name="PeerJ">
        <title>Extensive microbial diversity within the chicken gut microbiome revealed by metagenomics and culture.</title>
        <authorList>
            <person name="Gilroy R."/>
            <person name="Ravi A."/>
            <person name="Getino M."/>
            <person name="Pursley I."/>
            <person name="Horton D.L."/>
            <person name="Alikhan N.F."/>
            <person name="Baker D."/>
            <person name="Gharbi K."/>
            <person name="Hall N."/>
            <person name="Watson M."/>
            <person name="Adriaenssens E.M."/>
            <person name="Foster-Nyarko E."/>
            <person name="Jarju S."/>
            <person name="Secka A."/>
            <person name="Antonio M."/>
            <person name="Oren A."/>
            <person name="Chaudhuri R.R."/>
            <person name="La Ragione R."/>
            <person name="Hildebrand F."/>
            <person name="Pallen M.J."/>
        </authorList>
    </citation>
    <scope>NUCLEOTIDE SEQUENCE</scope>
    <source>
        <strain evidence="2">10406</strain>
    </source>
</reference>
<evidence type="ECO:0000313" key="3">
    <source>
        <dbReference type="Proteomes" id="UP000886857"/>
    </source>
</evidence>
<dbReference type="EMBL" id="DVOE01000027">
    <property type="protein sequence ID" value="HIU98585.1"/>
    <property type="molecule type" value="Genomic_DNA"/>
</dbReference>
<protein>
    <submittedName>
        <fullName evidence="2">Uncharacterized protein</fullName>
    </submittedName>
</protein>
<comment type="caution">
    <text evidence="2">The sequence shown here is derived from an EMBL/GenBank/DDBJ whole genome shotgun (WGS) entry which is preliminary data.</text>
</comment>
<keyword evidence="1" id="KW-1133">Transmembrane helix</keyword>
<dbReference type="Proteomes" id="UP000886857">
    <property type="component" value="Unassembled WGS sequence"/>
</dbReference>
<keyword evidence="1" id="KW-0812">Transmembrane</keyword>
<proteinExistence type="predicted"/>
<feature type="transmembrane region" description="Helical" evidence="1">
    <location>
        <begin position="6"/>
        <end position="33"/>
    </location>
</feature>
<sequence>MMTELVSLAIGAIGALIGFAGLLLLGGVVFAVALAVKNLPLGLRAALSAFATYCFAASILGNHALESMDILMVRTMFNFSGLVGVSGICLTFIELISAGSPRRTFAGRAIMRGGRMRVRSAGRVHAASGMSPVFSEPRHLSPVMLS</sequence>
<evidence type="ECO:0000256" key="1">
    <source>
        <dbReference type="SAM" id="Phobius"/>
    </source>
</evidence>
<keyword evidence="1" id="KW-0472">Membrane</keyword>
<accession>A0A9D1SWF7</accession>
<evidence type="ECO:0000313" key="2">
    <source>
        <dbReference type="EMBL" id="HIU98585.1"/>
    </source>
</evidence>
<feature type="transmembrane region" description="Helical" evidence="1">
    <location>
        <begin position="45"/>
        <end position="65"/>
    </location>
</feature>
<name>A0A9D1SWF7_9FIRM</name>